<dbReference type="InterPro" id="IPR045063">
    <property type="entry name" value="Dynamin_N"/>
</dbReference>
<sequence>MMVGNSGVRADLHGCADLAALGGPATQRLEVLLRLAASRLDEPMRVAVVGQIKRGKSTLVNALLGEDVSATGDAEVTYTVTELFHSGEPVLIVRYKDGSEEAVPLDHFDRVTSHDERNLAVLRQIRTVLHGRDNPLLRSFRLIDTPGLASVHGADSDNTAAQLGITSFGIGDEAAAGRSMQDVHDDSEEEIGKADAVLYLFSRGLHEKDQAAALDVAGSLAGSVTPLKSFGVLSRCDQQWPPSPELPGDPDPLTFDPMAVSQEIAEKYLARPDVGRLFYTIVPVAGLVGAGAQTLSGNDFADLADLAAIEPRTLVRRLRDAGRFATRPELAGVALPVERRASLERRLSVWGILRACTHLREGLGEAQVREQLVIDSGVHRLRALITEHFGNRAAVIKLDHGLRSVTGEIAAVRRAAQQTGAAPAPQVAEVAARIERVRRGQHAFAEMSVLAEHYLGRIGFSPEEVADLLRVTGEYGVSCAARLGLPDATPVAELDAAASARISAWARREQDPMLDRHTARAAYTVRRSYERVAFRVRRAAALLGGGDEFEEA</sequence>
<gene>
    <name evidence="2" type="ORF">GCM10022255_011080</name>
</gene>
<dbReference type="PANTHER" id="PTHR43681">
    <property type="entry name" value="TRANSMEMBRANE GTPASE FZO"/>
    <property type="match status" value="1"/>
</dbReference>
<dbReference type="InterPro" id="IPR027417">
    <property type="entry name" value="P-loop_NTPase"/>
</dbReference>
<feature type="domain" description="Dynamin N-terminal" evidence="1">
    <location>
        <begin position="46"/>
        <end position="170"/>
    </location>
</feature>
<dbReference type="SUPFAM" id="SSF52540">
    <property type="entry name" value="P-loop containing nucleoside triphosphate hydrolases"/>
    <property type="match status" value="1"/>
</dbReference>
<evidence type="ECO:0000313" key="3">
    <source>
        <dbReference type="Proteomes" id="UP001500620"/>
    </source>
</evidence>
<dbReference type="PANTHER" id="PTHR43681:SF1">
    <property type="entry name" value="SARCALUMENIN"/>
    <property type="match status" value="1"/>
</dbReference>
<dbReference type="InterPro" id="IPR051943">
    <property type="entry name" value="TRAFAC_Dynamin-like_GTPase"/>
</dbReference>
<organism evidence="2 3">
    <name type="scientific">Dactylosporangium darangshiense</name>
    <dbReference type="NCBI Taxonomy" id="579108"/>
    <lineage>
        <taxon>Bacteria</taxon>
        <taxon>Bacillati</taxon>
        <taxon>Actinomycetota</taxon>
        <taxon>Actinomycetes</taxon>
        <taxon>Micromonosporales</taxon>
        <taxon>Micromonosporaceae</taxon>
        <taxon>Dactylosporangium</taxon>
    </lineage>
</organism>
<dbReference type="EMBL" id="BAABAT010000002">
    <property type="protein sequence ID" value="GAA4245112.1"/>
    <property type="molecule type" value="Genomic_DNA"/>
</dbReference>
<dbReference type="Proteomes" id="UP001500620">
    <property type="component" value="Unassembled WGS sequence"/>
</dbReference>
<keyword evidence="3" id="KW-1185">Reference proteome</keyword>
<comment type="caution">
    <text evidence="2">The sequence shown here is derived from an EMBL/GenBank/DDBJ whole genome shotgun (WGS) entry which is preliminary data.</text>
</comment>
<evidence type="ECO:0000259" key="1">
    <source>
        <dbReference type="Pfam" id="PF00350"/>
    </source>
</evidence>
<protein>
    <submittedName>
        <fullName evidence="2">50S ribosome-binding GTPase</fullName>
    </submittedName>
</protein>
<proteinExistence type="predicted"/>
<evidence type="ECO:0000313" key="2">
    <source>
        <dbReference type="EMBL" id="GAA4245112.1"/>
    </source>
</evidence>
<dbReference type="Gene3D" id="3.40.50.300">
    <property type="entry name" value="P-loop containing nucleotide triphosphate hydrolases"/>
    <property type="match status" value="1"/>
</dbReference>
<dbReference type="Pfam" id="PF00350">
    <property type="entry name" value="Dynamin_N"/>
    <property type="match status" value="1"/>
</dbReference>
<name>A0ABP8CYX8_9ACTN</name>
<reference evidence="3" key="1">
    <citation type="journal article" date="2019" name="Int. J. Syst. Evol. Microbiol.">
        <title>The Global Catalogue of Microorganisms (GCM) 10K type strain sequencing project: providing services to taxonomists for standard genome sequencing and annotation.</title>
        <authorList>
            <consortium name="The Broad Institute Genomics Platform"/>
            <consortium name="The Broad Institute Genome Sequencing Center for Infectious Disease"/>
            <person name="Wu L."/>
            <person name="Ma J."/>
        </authorList>
    </citation>
    <scope>NUCLEOTIDE SEQUENCE [LARGE SCALE GENOMIC DNA]</scope>
    <source>
        <strain evidence="3">JCM 17441</strain>
    </source>
</reference>
<accession>A0ABP8CYX8</accession>